<evidence type="ECO:0000256" key="1">
    <source>
        <dbReference type="ARBA" id="ARBA00022517"/>
    </source>
</evidence>
<dbReference type="EMBL" id="ACNN01000007">
    <property type="protein sequence ID" value="EEN83503.1"/>
    <property type="molecule type" value="Genomic_DNA"/>
</dbReference>
<accession>C3J8M5</accession>
<evidence type="ECO:0000313" key="3">
    <source>
        <dbReference type="EMBL" id="EEN83503.1"/>
    </source>
</evidence>
<dbReference type="STRING" id="553175.POREN0001_0544"/>
<keyword evidence="4" id="KW-1185">Reference proteome</keyword>
<dbReference type="Gene3D" id="3.30.300.20">
    <property type="match status" value="1"/>
</dbReference>
<comment type="caution">
    <text evidence="3">The sequence shown here is derived from an EMBL/GenBank/DDBJ whole genome shotgun (WGS) entry which is preliminary data.</text>
</comment>
<gene>
    <name evidence="2 3" type="primary">rbfA</name>
    <name evidence="3" type="ORF">POREN0001_0544</name>
</gene>
<dbReference type="GO" id="GO:0043024">
    <property type="term" value="F:ribosomal small subunit binding"/>
    <property type="evidence" value="ECO:0007669"/>
    <property type="project" value="TreeGrafter"/>
</dbReference>
<keyword evidence="1 2" id="KW-0690">Ribosome biogenesis</keyword>
<dbReference type="GO" id="GO:0005829">
    <property type="term" value="C:cytosol"/>
    <property type="evidence" value="ECO:0007669"/>
    <property type="project" value="TreeGrafter"/>
</dbReference>
<dbReference type="GO" id="GO:0030490">
    <property type="term" value="P:maturation of SSU-rRNA"/>
    <property type="evidence" value="ECO:0007669"/>
    <property type="project" value="UniProtKB-UniRule"/>
</dbReference>
<dbReference type="InterPro" id="IPR023799">
    <property type="entry name" value="RbfA_dom_sf"/>
</dbReference>
<comment type="function">
    <text evidence="2">One of several proteins that assist in the late maturation steps of the functional core of the 30S ribosomal subunit. Associates with free 30S ribosomal subunits (but not with 30S subunits that are part of 70S ribosomes or polysomes). Required for efficient processing of 16S rRNA. May interact with the 5'-terminal helix region of 16S rRNA.</text>
</comment>
<organism evidence="3 4">
    <name type="scientific">Porphyromonas endodontalis (strain ATCC 35406 / DSM 24491 / JCM 8526 / CCUG 16442 / BCRC 14492 / NCTC 13058 / HG 370)</name>
    <name type="common">Bacteroides endodontalis</name>
    <dbReference type="NCBI Taxonomy" id="553175"/>
    <lineage>
        <taxon>Bacteria</taxon>
        <taxon>Pseudomonadati</taxon>
        <taxon>Bacteroidota</taxon>
        <taxon>Bacteroidia</taxon>
        <taxon>Bacteroidales</taxon>
        <taxon>Porphyromonadaceae</taxon>
        <taxon>Porphyromonas</taxon>
    </lineage>
</organism>
<dbReference type="eggNOG" id="COG0858">
    <property type="taxonomic scope" value="Bacteria"/>
</dbReference>
<evidence type="ECO:0000256" key="2">
    <source>
        <dbReference type="HAMAP-Rule" id="MF_00003"/>
    </source>
</evidence>
<dbReference type="PANTHER" id="PTHR33515:SF1">
    <property type="entry name" value="RIBOSOME-BINDING FACTOR A, CHLOROPLASTIC-RELATED"/>
    <property type="match status" value="1"/>
</dbReference>
<comment type="subcellular location">
    <subcellularLocation>
        <location evidence="2">Cytoplasm</location>
    </subcellularLocation>
</comment>
<protein>
    <recommendedName>
        <fullName evidence="2">Ribosome-binding factor A</fullName>
    </recommendedName>
</protein>
<name>C3J8M5_POREA</name>
<sequence length="111" mass="12563">MNDRRISKIARLVQKALGEIFQRQTQAMPGVIVSVTRVSPSPDLSFCKVYLSIFPSERAEEIITATQRNAAQVRYALGVELKSQLRVIPELVFIVDDTLDYLDNIDRLLAK</sequence>
<dbReference type="InterPro" id="IPR000238">
    <property type="entry name" value="RbfA"/>
</dbReference>
<dbReference type="RefSeq" id="WP_004332616.1">
    <property type="nucleotide sequence ID" value="NZ_ACNN01000007.1"/>
</dbReference>
<proteinExistence type="inferred from homology"/>
<dbReference type="PANTHER" id="PTHR33515">
    <property type="entry name" value="RIBOSOME-BINDING FACTOR A, CHLOROPLASTIC-RELATED"/>
    <property type="match status" value="1"/>
</dbReference>
<evidence type="ECO:0000313" key="4">
    <source>
        <dbReference type="Proteomes" id="UP000004295"/>
    </source>
</evidence>
<dbReference type="InterPro" id="IPR015946">
    <property type="entry name" value="KH_dom-like_a/b"/>
</dbReference>
<comment type="similarity">
    <text evidence="2">Belongs to the RbfA family.</text>
</comment>
<dbReference type="SUPFAM" id="SSF89919">
    <property type="entry name" value="Ribosome-binding factor A, RbfA"/>
    <property type="match status" value="1"/>
</dbReference>
<dbReference type="GeneID" id="93364994"/>
<dbReference type="AlphaFoldDB" id="C3J8M5"/>
<reference evidence="3 4" key="1">
    <citation type="submission" date="2009-04" db="EMBL/GenBank/DDBJ databases">
        <authorList>
            <person name="Sebastian Y."/>
            <person name="Madupu R."/>
            <person name="Durkin A.S."/>
            <person name="Torralba M."/>
            <person name="Methe B."/>
            <person name="Sutton G.G."/>
            <person name="Strausberg R.L."/>
            <person name="Nelson K.E."/>
        </authorList>
    </citation>
    <scope>NUCLEOTIDE SEQUENCE [LARGE SCALE GENOMIC DNA]</scope>
    <source>
        <strain evidence="4">ATCC 35406 / BCRC 14492 / JCM 8526 / NCTC 13058 / HG 370</strain>
    </source>
</reference>
<comment type="subunit">
    <text evidence="2">Monomer. Binds 30S ribosomal subunits, but not 50S ribosomal subunits or 70S ribosomes.</text>
</comment>
<dbReference type="Pfam" id="PF02033">
    <property type="entry name" value="RBFA"/>
    <property type="match status" value="1"/>
</dbReference>
<dbReference type="Proteomes" id="UP000004295">
    <property type="component" value="Unassembled WGS sequence"/>
</dbReference>
<dbReference type="HAMAP" id="MF_00003">
    <property type="entry name" value="RbfA"/>
    <property type="match status" value="1"/>
</dbReference>
<keyword evidence="2" id="KW-0963">Cytoplasm</keyword>